<reference evidence="1" key="1">
    <citation type="journal article" date="2014" name="Front. Microbiol.">
        <title>High frequency of phylogenetically diverse reductive dehalogenase-homologous genes in deep subseafloor sedimentary metagenomes.</title>
        <authorList>
            <person name="Kawai M."/>
            <person name="Futagami T."/>
            <person name="Toyoda A."/>
            <person name="Takaki Y."/>
            <person name="Nishi S."/>
            <person name="Hori S."/>
            <person name="Arai W."/>
            <person name="Tsubouchi T."/>
            <person name="Morono Y."/>
            <person name="Uchiyama I."/>
            <person name="Ito T."/>
            <person name="Fujiyama A."/>
            <person name="Inagaki F."/>
            <person name="Takami H."/>
        </authorList>
    </citation>
    <scope>NUCLEOTIDE SEQUENCE</scope>
    <source>
        <strain evidence="1">Expedition CK06-06</strain>
    </source>
</reference>
<accession>X1H5H5</accession>
<name>X1H5H5_9ZZZZ</name>
<gene>
    <name evidence="1" type="ORF">S03H2_44735</name>
</gene>
<sequence>MSVSKVSREIIINKLEFLYGKNCAQNIFKKINKLIDRYQKNSDSKIPKSDYLNEKDVVLITYGDNIQS</sequence>
<feature type="non-terminal residue" evidence="1">
    <location>
        <position position="68"/>
    </location>
</feature>
<proteinExistence type="predicted"/>
<dbReference type="AlphaFoldDB" id="X1H5H5"/>
<evidence type="ECO:0000313" key="1">
    <source>
        <dbReference type="EMBL" id="GAH65431.1"/>
    </source>
</evidence>
<dbReference type="EMBL" id="BARU01027990">
    <property type="protein sequence ID" value="GAH65431.1"/>
    <property type="molecule type" value="Genomic_DNA"/>
</dbReference>
<protein>
    <submittedName>
        <fullName evidence="1">Uncharacterized protein</fullName>
    </submittedName>
</protein>
<comment type="caution">
    <text evidence="1">The sequence shown here is derived from an EMBL/GenBank/DDBJ whole genome shotgun (WGS) entry which is preliminary data.</text>
</comment>
<organism evidence="1">
    <name type="scientific">marine sediment metagenome</name>
    <dbReference type="NCBI Taxonomy" id="412755"/>
    <lineage>
        <taxon>unclassified sequences</taxon>
        <taxon>metagenomes</taxon>
        <taxon>ecological metagenomes</taxon>
    </lineage>
</organism>